<dbReference type="GO" id="GO:0002949">
    <property type="term" value="P:tRNA threonylcarbamoyladenosine modification"/>
    <property type="evidence" value="ECO:0007669"/>
    <property type="project" value="InterPro"/>
</dbReference>
<comment type="similarity">
    <text evidence="2">Belongs to the TsaE family.</text>
</comment>
<name>A0A2J0KUN1_9BACT</name>
<evidence type="ECO:0000313" key="12">
    <source>
        <dbReference type="Proteomes" id="UP000230052"/>
    </source>
</evidence>
<reference evidence="11 12" key="1">
    <citation type="submission" date="2017-09" db="EMBL/GenBank/DDBJ databases">
        <title>Depth-based differentiation of microbial function through sediment-hosted aquifers and enrichment of novel symbionts in the deep terrestrial subsurface.</title>
        <authorList>
            <person name="Probst A.J."/>
            <person name="Ladd B."/>
            <person name="Jarett J.K."/>
            <person name="Geller-Mcgrath D.E."/>
            <person name="Sieber C.M."/>
            <person name="Emerson J.B."/>
            <person name="Anantharaman K."/>
            <person name="Thomas B.C."/>
            <person name="Malmstrom R."/>
            <person name="Stieglmeier M."/>
            <person name="Klingl A."/>
            <person name="Woyke T."/>
            <person name="Ryan C.M."/>
            <person name="Banfield J.F."/>
        </authorList>
    </citation>
    <scope>NUCLEOTIDE SEQUENCE [LARGE SCALE GENOMIC DNA]</scope>
    <source>
        <strain evidence="11">CG07_land_8_20_14_0_80_42_15</strain>
    </source>
</reference>
<keyword evidence="5" id="KW-0819">tRNA processing</keyword>
<dbReference type="Pfam" id="PF02367">
    <property type="entry name" value="TsaE"/>
    <property type="match status" value="1"/>
</dbReference>
<dbReference type="NCBIfam" id="TIGR00150">
    <property type="entry name" value="T6A_YjeE"/>
    <property type="match status" value="1"/>
</dbReference>
<evidence type="ECO:0000256" key="9">
    <source>
        <dbReference type="ARBA" id="ARBA00022842"/>
    </source>
</evidence>
<dbReference type="GO" id="GO:0005737">
    <property type="term" value="C:cytoplasm"/>
    <property type="evidence" value="ECO:0007669"/>
    <property type="project" value="UniProtKB-SubCell"/>
</dbReference>
<evidence type="ECO:0000256" key="10">
    <source>
        <dbReference type="ARBA" id="ARBA00032441"/>
    </source>
</evidence>
<keyword evidence="7" id="KW-0547">Nucleotide-binding</keyword>
<comment type="subcellular location">
    <subcellularLocation>
        <location evidence="1">Cytoplasm</location>
    </subcellularLocation>
</comment>
<dbReference type="GO" id="GO:0046872">
    <property type="term" value="F:metal ion binding"/>
    <property type="evidence" value="ECO:0007669"/>
    <property type="project" value="UniProtKB-KW"/>
</dbReference>
<accession>A0A2J0KUN1</accession>
<dbReference type="GO" id="GO:0016740">
    <property type="term" value="F:transferase activity"/>
    <property type="evidence" value="ECO:0007669"/>
    <property type="project" value="UniProtKB-KW"/>
</dbReference>
<evidence type="ECO:0000256" key="2">
    <source>
        <dbReference type="ARBA" id="ARBA00007599"/>
    </source>
</evidence>
<keyword evidence="4" id="KW-0963">Cytoplasm</keyword>
<sequence length="152" mass="17061">MKAFISKSPSETEKLGKKIASFLTKGDVLALIGELGSGKTTFTKGIAEGLGVKTAKYVNSPSFVIIKEHAGRIPLFHMDLYRLEDISELDTTGYEEYVGSDGICVIEWADKMSYLLPKEHIRIEMYFKDVNERLIKLIPKGARYKELLGKIK</sequence>
<evidence type="ECO:0000256" key="8">
    <source>
        <dbReference type="ARBA" id="ARBA00022840"/>
    </source>
</evidence>
<dbReference type="PANTHER" id="PTHR33540:SF2">
    <property type="entry name" value="TRNA THREONYLCARBAMOYLADENOSINE BIOSYNTHESIS PROTEIN TSAE"/>
    <property type="match status" value="1"/>
</dbReference>
<evidence type="ECO:0000256" key="4">
    <source>
        <dbReference type="ARBA" id="ARBA00022490"/>
    </source>
</evidence>
<dbReference type="EMBL" id="PEWV01000018">
    <property type="protein sequence ID" value="PIU42115.1"/>
    <property type="molecule type" value="Genomic_DNA"/>
</dbReference>
<dbReference type="AlphaFoldDB" id="A0A2J0KUN1"/>
<dbReference type="InterPro" id="IPR027417">
    <property type="entry name" value="P-loop_NTPase"/>
</dbReference>
<keyword evidence="11" id="KW-0808">Transferase</keyword>
<evidence type="ECO:0000313" key="11">
    <source>
        <dbReference type="EMBL" id="PIU42115.1"/>
    </source>
</evidence>
<dbReference type="SUPFAM" id="SSF52540">
    <property type="entry name" value="P-loop containing nucleoside triphosphate hydrolases"/>
    <property type="match status" value="1"/>
</dbReference>
<dbReference type="InterPro" id="IPR003442">
    <property type="entry name" value="T6A_TsaE"/>
</dbReference>
<organism evidence="11 12">
    <name type="scientific">Candidatus Aquitaenariimonas noxiae</name>
    <dbReference type="NCBI Taxonomy" id="1974741"/>
    <lineage>
        <taxon>Bacteria</taxon>
        <taxon>Pseudomonadati</taxon>
        <taxon>Candidatus Omnitrophota</taxon>
        <taxon>Candidatus Aquitaenariimonas</taxon>
    </lineage>
</organism>
<keyword evidence="8" id="KW-0067">ATP-binding</keyword>
<gene>
    <name evidence="11" type="ORF">COS99_01820</name>
</gene>
<keyword evidence="9" id="KW-0460">Magnesium</keyword>
<evidence type="ECO:0000256" key="5">
    <source>
        <dbReference type="ARBA" id="ARBA00022694"/>
    </source>
</evidence>
<evidence type="ECO:0000256" key="6">
    <source>
        <dbReference type="ARBA" id="ARBA00022723"/>
    </source>
</evidence>
<evidence type="ECO:0000256" key="1">
    <source>
        <dbReference type="ARBA" id="ARBA00004496"/>
    </source>
</evidence>
<dbReference type="Gene3D" id="3.40.50.300">
    <property type="entry name" value="P-loop containing nucleotide triphosphate hydrolases"/>
    <property type="match status" value="1"/>
</dbReference>
<protein>
    <recommendedName>
        <fullName evidence="3">tRNA threonylcarbamoyladenosine biosynthesis protein TsaE</fullName>
    </recommendedName>
    <alternativeName>
        <fullName evidence="10">t(6)A37 threonylcarbamoyladenosine biosynthesis protein TsaE</fullName>
    </alternativeName>
</protein>
<dbReference type="Proteomes" id="UP000230052">
    <property type="component" value="Unassembled WGS sequence"/>
</dbReference>
<evidence type="ECO:0000256" key="7">
    <source>
        <dbReference type="ARBA" id="ARBA00022741"/>
    </source>
</evidence>
<proteinExistence type="inferred from homology"/>
<evidence type="ECO:0000256" key="3">
    <source>
        <dbReference type="ARBA" id="ARBA00019010"/>
    </source>
</evidence>
<comment type="caution">
    <text evidence="11">The sequence shown here is derived from an EMBL/GenBank/DDBJ whole genome shotgun (WGS) entry which is preliminary data.</text>
</comment>
<dbReference type="GO" id="GO:0005524">
    <property type="term" value="F:ATP binding"/>
    <property type="evidence" value="ECO:0007669"/>
    <property type="project" value="UniProtKB-KW"/>
</dbReference>
<dbReference type="PANTHER" id="PTHR33540">
    <property type="entry name" value="TRNA THREONYLCARBAMOYLADENOSINE BIOSYNTHESIS PROTEIN TSAE"/>
    <property type="match status" value="1"/>
</dbReference>
<keyword evidence="6" id="KW-0479">Metal-binding</keyword>